<keyword evidence="2" id="KW-1185">Reference proteome</keyword>
<organism evidence="1 2">
    <name type="scientific">Meripilus lineatus</name>
    <dbReference type="NCBI Taxonomy" id="2056292"/>
    <lineage>
        <taxon>Eukaryota</taxon>
        <taxon>Fungi</taxon>
        <taxon>Dikarya</taxon>
        <taxon>Basidiomycota</taxon>
        <taxon>Agaricomycotina</taxon>
        <taxon>Agaricomycetes</taxon>
        <taxon>Polyporales</taxon>
        <taxon>Meripilaceae</taxon>
        <taxon>Meripilus</taxon>
    </lineage>
</organism>
<evidence type="ECO:0008006" key="3">
    <source>
        <dbReference type="Google" id="ProtNLM"/>
    </source>
</evidence>
<dbReference type="Proteomes" id="UP001212997">
    <property type="component" value="Unassembled WGS sequence"/>
</dbReference>
<dbReference type="SUPFAM" id="SSF48452">
    <property type="entry name" value="TPR-like"/>
    <property type="match status" value="1"/>
</dbReference>
<comment type="caution">
    <text evidence="1">The sequence shown here is derived from an EMBL/GenBank/DDBJ whole genome shotgun (WGS) entry which is preliminary data.</text>
</comment>
<evidence type="ECO:0000313" key="2">
    <source>
        <dbReference type="Proteomes" id="UP001212997"/>
    </source>
</evidence>
<gene>
    <name evidence="1" type="ORF">NLI96_g10465</name>
</gene>
<name>A0AAD5UY86_9APHY</name>
<dbReference type="InterPro" id="IPR011990">
    <property type="entry name" value="TPR-like_helical_dom_sf"/>
</dbReference>
<proteinExistence type="predicted"/>
<protein>
    <recommendedName>
        <fullName evidence="3">F-box domain-containing protein</fullName>
    </recommendedName>
</protein>
<dbReference type="AlphaFoldDB" id="A0AAD5UY86"/>
<evidence type="ECO:0000313" key="1">
    <source>
        <dbReference type="EMBL" id="KAJ3477434.1"/>
    </source>
</evidence>
<sequence length="1192" mass="135692">MPSDTDCAFQLSSGLVPSIDGSQINPKYTKTDLPVESSPPEFVFRFPLEVEEIVVRSLCSDGEWVDAATLARCALVCRSWYQVVVKILYTCVQVFGRKSYKLLERTLKENPSIGLKMHTLCIHDVTPAERASLGALHTLPRMTHLQIKKLFIFGAMIPSPVEIRKSTVTFPDRKSYPQHCHFLLPFQNTLLADLPRFTSLQHLHLYQIRMKSLDGLRKILGSLPNLNSAHFRDVWWGDPDADFRPLHNATSWQLSQFSLTNCTQNHVAPFFWAIPPESEQTKRKIHEDSGSCHPGICAADVVPLVKLADLILGPESLSGSALARAFCWQWGWGNEWGSEWGWGDKWESEQDWGLGQGEEFEWHEEDGLNGCGDISFLFVWDILTKFHQGFLRCSVDATDISPYGYENAPSFLCFYFELTTSFTPQSDDKLERIIGIRIFSKGGVTDAEDRRNIESILCEFQELKRLKLDNFSFEMDDRDESVPFAKLERTLERRGVSTSEGPLIILCENEDWMLDEAHENLILSPIKRLREVSKMTFDQLKISGIDIRHYAADSSFLIVSSLVGLMVKLLSRSLWKEAERVREGLLQVQRELPRYDQDKYVHSINKALHSMFHLQLQINNDPDHRADVEEFYSTKVENLLGTIASPEAVSSLHDPICIFHVMETLTAAASSCRELGDCEMAIKFWVQIVDVYAQHAQSLYLLPPGADNAPSRYSPCIADAIRNLALHSPQILTPLSTSGPSQTRLWDALAELARQDATYTPCLEDVLENQLPNLFRYGPDPFGNFYSYESTNAIIFDEKATLDIWCGLAESDPMVHIPHLAKALKDMVSYRIIKIPSEYSSRESSSLIPVRWRNLMDVWRWLVKHDFAYAQSFADALDLAASNCLQLPKHDEAIRFRREAVGVWRELVQRDNTSYGSHCLENSLNRLTLDVSRFQGNIGGITSRYEAIAIWRELTARNPSAYVGYLVRSLHETGYCLSQLGYQGPAFAFYSEAVNAWRSHARNNSAIFESSYLQCLHTMSWLLSSFNRDMEATPLIAECVSGFRRLAQDEELYMCLDTQSVVLAKVNQFELAIAASQESVQGFRSLVDFDVHRYYPGLARAIHHLSVHLEILGQEDQALEAVEEAFVIYRKLRSVPSRSAQIYAGMLQRYAFLLRRVGRFEDAMKASVEASDIERVFGKWYKKVRPDSSLIQ</sequence>
<reference evidence="1" key="1">
    <citation type="submission" date="2022-07" db="EMBL/GenBank/DDBJ databases">
        <title>Genome Sequence of Physisporinus lineatus.</title>
        <authorList>
            <person name="Buettner E."/>
        </authorList>
    </citation>
    <scope>NUCLEOTIDE SEQUENCE</scope>
    <source>
        <strain evidence="1">VT162</strain>
    </source>
</reference>
<accession>A0AAD5UY86</accession>
<dbReference type="EMBL" id="JANAWD010000594">
    <property type="protein sequence ID" value="KAJ3477434.1"/>
    <property type="molecule type" value="Genomic_DNA"/>
</dbReference>
<dbReference type="Gene3D" id="1.25.40.10">
    <property type="entry name" value="Tetratricopeptide repeat domain"/>
    <property type="match status" value="1"/>
</dbReference>